<evidence type="ECO:0000313" key="2">
    <source>
        <dbReference type="Proteomes" id="UP000823935"/>
    </source>
</evidence>
<dbReference type="AlphaFoldDB" id="A0A9D1ETT6"/>
<gene>
    <name evidence="1" type="ORF">IAB44_11275</name>
</gene>
<dbReference type="Pfam" id="PF14284">
    <property type="entry name" value="PcfJ"/>
    <property type="match status" value="1"/>
</dbReference>
<proteinExistence type="predicted"/>
<dbReference type="EMBL" id="DVIQ01000070">
    <property type="protein sequence ID" value="HIS32109.1"/>
    <property type="molecule type" value="Genomic_DNA"/>
</dbReference>
<dbReference type="InterPro" id="IPR025586">
    <property type="entry name" value="PcfJ"/>
</dbReference>
<sequence length="744" mass="87529">MVKKVTNEDIVMLLNEGVVKEQIQTRILLPQILVSGLKHDKVVEEILRCPYCGKEWQEEKPEHKSYLAYGTIQKCPECEKKMFGRIPLQKEKRFEKSSISYEISEFRVTESSKIFYADTALIHGEQGMIFAEYEIHLVYKVDQKMTMQEINLSLLHRAFVTERDKYLYNAAGKRTNKYLKNVFMQDRPMTIVSENAKNFMRNCLFMGGDYNCSESIWMDEFEKGRSVKDSYSYVPRGERKAGETLNQYHFKKVPEPPREYQKIVGKVLNEDLITGMKKRESLCMNCGRVFRDEVKYDWGEVVCTYCGCRSQYQKSLHGLNRKICFLSQEGENTLFIRTVGYRYSFGEEWEVSIEDREEYRCILTFGGEKGEEIHFLVNEGYATNPVWVEKEKYWSQKFRDRIEELSFIGEMPLLKYSALQEYLKQESPGTSYGALQLHSLITFIRFEKKYPVVEQICRRGIVSALAEELQYLSERNEFQRMDLTQQKVCNALKLSEHFTKMLIAHGGWRGTLIDLQRLYALDPNMRPEDYEWIVQHNIDIGSIERVFQETPMTIMRMCAYLENVRINQCFEPSMAINDWCDYLKAAKTIEVDLTDNKAKYPSSLKREHDRAMAKQKLVMDEKKDEFFQKETERYGKLFSYKTDGYLVMPPKNMKDLFEEGRKLCHCVGSYSDRIIQGQTCILFVRKAQEPEKPYFTIEVNPTDKCVVQLRGLSNRLVNQVTEKPLIDFLKEWGEKKHIQLKKAV</sequence>
<accession>A0A9D1ETT6</accession>
<evidence type="ECO:0000313" key="1">
    <source>
        <dbReference type="EMBL" id="HIS32109.1"/>
    </source>
</evidence>
<organism evidence="1 2">
    <name type="scientific">Candidatus Limivivens intestinipullorum</name>
    <dbReference type="NCBI Taxonomy" id="2840858"/>
    <lineage>
        <taxon>Bacteria</taxon>
        <taxon>Bacillati</taxon>
        <taxon>Bacillota</taxon>
        <taxon>Clostridia</taxon>
        <taxon>Lachnospirales</taxon>
        <taxon>Lachnospiraceae</taxon>
        <taxon>Lachnospiraceae incertae sedis</taxon>
        <taxon>Candidatus Limivivens</taxon>
    </lineage>
</organism>
<comment type="caution">
    <text evidence="1">The sequence shown here is derived from an EMBL/GenBank/DDBJ whole genome shotgun (WGS) entry which is preliminary data.</text>
</comment>
<name>A0A9D1ETT6_9FIRM</name>
<protein>
    <submittedName>
        <fullName evidence="1">PcfJ domain-containing protein</fullName>
    </submittedName>
</protein>
<reference evidence="1" key="1">
    <citation type="submission" date="2020-10" db="EMBL/GenBank/DDBJ databases">
        <authorList>
            <person name="Gilroy R."/>
        </authorList>
    </citation>
    <scope>NUCLEOTIDE SEQUENCE</scope>
    <source>
        <strain evidence="1">CHK190-19873</strain>
    </source>
</reference>
<dbReference type="Proteomes" id="UP000823935">
    <property type="component" value="Unassembled WGS sequence"/>
</dbReference>
<reference evidence="1" key="2">
    <citation type="journal article" date="2021" name="PeerJ">
        <title>Extensive microbial diversity within the chicken gut microbiome revealed by metagenomics and culture.</title>
        <authorList>
            <person name="Gilroy R."/>
            <person name="Ravi A."/>
            <person name="Getino M."/>
            <person name="Pursley I."/>
            <person name="Horton D.L."/>
            <person name="Alikhan N.F."/>
            <person name="Baker D."/>
            <person name="Gharbi K."/>
            <person name="Hall N."/>
            <person name="Watson M."/>
            <person name="Adriaenssens E.M."/>
            <person name="Foster-Nyarko E."/>
            <person name="Jarju S."/>
            <person name="Secka A."/>
            <person name="Antonio M."/>
            <person name="Oren A."/>
            <person name="Chaudhuri R.R."/>
            <person name="La Ragione R."/>
            <person name="Hildebrand F."/>
            <person name="Pallen M.J."/>
        </authorList>
    </citation>
    <scope>NUCLEOTIDE SEQUENCE</scope>
    <source>
        <strain evidence="1">CHK190-19873</strain>
    </source>
</reference>